<protein>
    <submittedName>
        <fullName evidence="2">Uncharacterized protein LOC115737041</fullName>
    </submittedName>
</protein>
<dbReference type="RefSeq" id="XP_030524854.1">
    <property type="nucleotide sequence ID" value="XM_030668994.2"/>
</dbReference>
<dbReference type="InterPro" id="IPR029063">
    <property type="entry name" value="SAM-dependent_MTases_sf"/>
</dbReference>
<evidence type="ECO:0000313" key="1">
    <source>
        <dbReference type="Proteomes" id="UP000827889"/>
    </source>
</evidence>
<keyword evidence="1" id="KW-1185">Reference proteome</keyword>
<sequence>MKLVWSPETASKAYIDTIKSFDDRQESGVAELVAAMAAGWNAQLIIETWSRGGVVATSVGLAVAARHTRGRHVCVVPDEASRSEYLEAIGAAGGAAAEVIVGRPESAIEELEGIDFMVVDCPRSDYSKVLRKAKLSSRWAVLVCKNAAISGAGAPSRWRSMMEGGSRQVVRSVFLPVGKGLDIAHVASTSGAKGRRRWIKHLDQRSGEEIVIRK</sequence>
<gene>
    <name evidence="2" type="primary">LOC115737041</name>
</gene>
<dbReference type="KEGG" id="rarg:115737041"/>
<accession>A0A8B8NRQ5</accession>
<dbReference type="Gene3D" id="3.40.50.150">
    <property type="entry name" value="Vaccinia Virus protein VP39"/>
    <property type="match status" value="1"/>
</dbReference>
<dbReference type="InterPro" id="IPR009902">
    <property type="entry name" value="DUF1442"/>
</dbReference>
<organism evidence="1 2">
    <name type="scientific">Rhodamnia argentea</name>
    <dbReference type="NCBI Taxonomy" id="178133"/>
    <lineage>
        <taxon>Eukaryota</taxon>
        <taxon>Viridiplantae</taxon>
        <taxon>Streptophyta</taxon>
        <taxon>Embryophyta</taxon>
        <taxon>Tracheophyta</taxon>
        <taxon>Spermatophyta</taxon>
        <taxon>Magnoliopsida</taxon>
        <taxon>eudicotyledons</taxon>
        <taxon>Gunneridae</taxon>
        <taxon>Pentapetalae</taxon>
        <taxon>rosids</taxon>
        <taxon>malvids</taxon>
        <taxon>Myrtales</taxon>
        <taxon>Myrtaceae</taxon>
        <taxon>Myrtoideae</taxon>
        <taxon>Myrteae</taxon>
        <taxon>Australasian group</taxon>
        <taxon>Rhodamnia</taxon>
    </lineage>
</organism>
<proteinExistence type="predicted"/>
<evidence type="ECO:0000313" key="2">
    <source>
        <dbReference type="RefSeq" id="XP_030524854.1"/>
    </source>
</evidence>
<dbReference type="AlphaFoldDB" id="A0A8B8NRQ5"/>
<dbReference type="OrthoDB" id="685237at2759"/>
<dbReference type="PANTHER" id="PTHR33593:SF2">
    <property type="entry name" value="ANKYRIN REPEAT_KH DOMAIN PROTEIN (DUF1442)"/>
    <property type="match status" value="1"/>
</dbReference>
<dbReference type="Pfam" id="PF07279">
    <property type="entry name" value="DUF1442"/>
    <property type="match status" value="1"/>
</dbReference>
<dbReference type="GeneID" id="115737041"/>
<reference evidence="2" key="1">
    <citation type="submission" date="2025-08" db="UniProtKB">
        <authorList>
            <consortium name="RefSeq"/>
        </authorList>
    </citation>
    <scope>IDENTIFICATION</scope>
    <source>
        <tissue evidence="2">Leaf</tissue>
    </source>
</reference>
<dbReference type="Proteomes" id="UP000827889">
    <property type="component" value="Chromosome 9"/>
</dbReference>
<dbReference type="PANTHER" id="PTHR33593">
    <property type="entry name" value="DUF1442 FAMILY PROTEIN"/>
    <property type="match status" value="1"/>
</dbReference>
<name>A0A8B8NRQ5_9MYRT</name>